<dbReference type="PANTHER" id="PTHR13710:SF105">
    <property type="entry name" value="ATP-DEPENDENT DNA HELICASE Q1"/>
    <property type="match status" value="1"/>
</dbReference>
<feature type="region of interest" description="Disordered" evidence="9">
    <location>
        <begin position="429"/>
        <end position="474"/>
    </location>
</feature>
<comment type="similarity">
    <text evidence="1">Belongs to the helicase family. RecQ subfamily.</text>
</comment>
<evidence type="ECO:0000256" key="5">
    <source>
        <dbReference type="ARBA" id="ARBA00023125"/>
    </source>
</evidence>
<reference evidence="13" key="1">
    <citation type="journal article" date="2014" name="Proc. Natl. Acad. Sci. U.S.A.">
        <title>Extensive sampling of basidiomycete genomes demonstrates inadequacy of the white-rot/brown-rot paradigm for wood decay fungi.</title>
        <authorList>
            <person name="Riley R."/>
            <person name="Salamov A.A."/>
            <person name="Brown D.W."/>
            <person name="Nagy L.G."/>
            <person name="Floudas D."/>
            <person name="Held B.W."/>
            <person name="Levasseur A."/>
            <person name="Lombard V."/>
            <person name="Morin E."/>
            <person name="Otillar R."/>
            <person name="Lindquist E.A."/>
            <person name="Sun H."/>
            <person name="LaButti K.M."/>
            <person name="Schmutz J."/>
            <person name="Jabbour D."/>
            <person name="Luo H."/>
            <person name="Baker S.E."/>
            <person name="Pisabarro A.G."/>
            <person name="Walton J.D."/>
            <person name="Blanchette R.A."/>
            <person name="Henrissat B."/>
            <person name="Martin F."/>
            <person name="Cullen D."/>
            <person name="Hibbett D.S."/>
            <person name="Grigoriev I.V."/>
        </authorList>
    </citation>
    <scope>NUCLEOTIDE SEQUENCE [LARGE SCALE GENOMIC DNA]</scope>
    <source>
        <strain evidence="13">MUCL 33604</strain>
    </source>
</reference>
<dbReference type="SMART" id="SM00490">
    <property type="entry name" value="HELICc"/>
    <property type="match status" value="1"/>
</dbReference>
<dbReference type="STRING" id="933084.A0A067P9Q2"/>
<keyword evidence="4" id="KW-0067">ATP-binding</keyword>
<dbReference type="InterPro" id="IPR027417">
    <property type="entry name" value="P-loop_NTPase"/>
</dbReference>
<dbReference type="Gene3D" id="3.40.50.300">
    <property type="entry name" value="P-loop containing nucleotide triphosphate hydrolases"/>
    <property type="match status" value="2"/>
</dbReference>
<dbReference type="AlphaFoldDB" id="A0A067P9Q2"/>
<evidence type="ECO:0000256" key="3">
    <source>
        <dbReference type="ARBA" id="ARBA00022801"/>
    </source>
</evidence>
<gene>
    <name evidence="12" type="ORF">JAAARDRAFT_110465</name>
</gene>
<evidence type="ECO:0000256" key="7">
    <source>
        <dbReference type="ARBA" id="ARBA00034617"/>
    </source>
</evidence>
<dbReference type="Proteomes" id="UP000027265">
    <property type="component" value="Unassembled WGS sequence"/>
</dbReference>
<feature type="domain" description="Helicase C-terminal" evidence="11">
    <location>
        <begin position="212"/>
        <end position="379"/>
    </location>
</feature>
<feature type="compositionally biased region" description="Low complexity" evidence="9">
    <location>
        <begin position="432"/>
        <end position="451"/>
    </location>
</feature>
<keyword evidence="5" id="KW-0238">DNA-binding</keyword>
<keyword evidence="2" id="KW-0547">Nucleotide-binding</keyword>
<dbReference type="GO" id="GO:0009378">
    <property type="term" value="F:four-way junction helicase activity"/>
    <property type="evidence" value="ECO:0007669"/>
    <property type="project" value="TreeGrafter"/>
</dbReference>
<dbReference type="InterPro" id="IPR001650">
    <property type="entry name" value="Helicase_C-like"/>
</dbReference>
<dbReference type="InParanoid" id="A0A067P9Q2"/>
<feature type="non-terminal residue" evidence="12">
    <location>
        <position position="1"/>
    </location>
</feature>
<name>A0A067P9Q2_9AGAM</name>
<keyword evidence="6" id="KW-0413">Isomerase</keyword>
<dbReference type="PANTHER" id="PTHR13710">
    <property type="entry name" value="DNA HELICASE RECQ FAMILY MEMBER"/>
    <property type="match status" value="1"/>
</dbReference>
<evidence type="ECO:0000259" key="11">
    <source>
        <dbReference type="PROSITE" id="PS51194"/>
    </source>
</evidence>
<feature type="compositionally biased region" description="Basic and acidic residues" evidence="9">
    <location>
        <begin position="463"/>
        <end position="474"/>
    </location>
</feature>
<dbReference type="PROSITE" id="PS51192">
    <property type="entry name" value="HELICASE_ATP_BIND_1"/>
    <property type="match status" value="1"/>
</dbReference>
<evidence type="ECO:0000256" key="9">
    <source>
        <dbReference type="SAM" id="MobiDB-lite"/>
    </source>
</evidence>
<evidence type="ECO:0000256" key="2">
    <source>
        <dbReference type="ARBA" id="ARBA00022741"/>
    </source>
</evidence>
<protein>
    <recommendedName>
        <fullName evidence="8">DNA 3'-5' helicase</fullName>
        <ecNumber evidence="8">5.6.2.4</ecNumber>
    </recommendedName>
</protein>
<dbReference type="GO" id="GO:0003677">
    <property type="term" value="F:DNA binding"/>
    <property type="evidence" value="ECO:0007669"/>
    <property type="project" value="UniProtKB-KW"/>
</dbReference>
<dbReference type="OrthoDB" id="2499463at2759"/>
<keyword evidence="13" id="KW-1185">Reference proteome</keyword>
<dbReference type="GO" id="GO:0005524">
    <property type="term" value="F:ATP binding"/>
    <property type="evidence" value="ECO:0007669"/>
    <property type="project" value="UniProtKB-KW"/>
</dbReference>
<evidence type="ECO:0000256" key="8">
    <source>
        <dbReference type="ARBA" id="ARBA00034808"/>
    </source>
</evidence>
<dbReference type="InterPro" id="IPR011545">
    <property type="entry name" value="DEAD/DEAH_box_helicase_dom"/>
</dbReference>
<dbReference type="PROSITE" id="PS00690">
    <property type="entry name" value="DEAH_ATP_HELICASE"/>
    <property type="match status" value="1"/>
</dbReference>
<evidence type="ECO:0000256" key="4">
    <source>
        <dbReference type="ARBA" id="ARBA00022840"/>
    </source>
</evidence>
<proteinExistence type="inferred from homology"/>
<dbReference type="GO" id="GO:0016787">
    <property type="term" value="F:hydrolase activity"/>
    <property type="evidence" value="ECO:0007669"/>
    <property type="project" value="UniProtKB-KW"/>
</dbReference>
<dbReference type="PROSITE" id="PS51194">
    <property type="entry name" value="HELICASE_CTER"/>
    <property type="match status" value="1"/>
</dbReference>
<dbReference type="Pfam" id="PF00271">
    <property type="entry name" value="Helicase_C"/>
    <property type="match status" value="1"/>
</dbReference>
<dbReference type="GO" id="GO:0005694">
    <property type="term" value="C:chromosome"/>
    <property type="evidence" value="ECO:0007669"/>
    <property type="project" value="TreeGrafter"/>
</dbReference>
<dbReference type="EMBL" id="KL197748">
    <property type="protein sequence ID" value="KDQ51469.1"/>
    <property type="molecule type" value="Genomic_DNA"/>
</dbReference>
<evidence type="ECO:0000259" key="10">
    <source>
        <dbReference type="PROSITE" id="PS51192"/>
    </source>
</evidence>
<evidence type="ECO:0000313" key="13">
    <source>
        <dbReference type="Proteomes" id="UP000027265"/>
    </source>
</evidence>
<dbReference type="SMART" id="SM00487">
    <property type="entry name" value="DEXDc"/>
    <property type="match status" value="1"/>
</dbReference>
<dbReference type="GO" id="GO:0000724">
    <property type="term" value="P:double-strand break repair via homologous recombination"/>
    <property type="evidence" value="ECO:0007669"/>
    <property type="project" value="TreeGrafter"/>
</dbReference>
<dbReference type="GO" id="GO:0043138">
    <property type="term" value="F:3'-5' DNA helicase activity"/>
    <property type="evidence" value="ECO:0007669"/>
    <property type="project" value="UniProtKB-EC"/>
</dbReference>
<evidence type="ECO:0000313" key="12">
    <source>
        <dbReference type="EMBL" id="KDQ51469.1"/>
    </source>
</evidence>
<evidence type="ECO:0000256" key="6">
    <source>
        <dbReference type="ARBA" id="ARBA00023235"/>
    </source>
</evidence>
<feature type="non-terminal residue" evidence="12">
    <location>
        <position position="528"/>
    </location>
</feature>
<dbReference type="InterPro" id="IPR002464">
    <property type="entry name" value="DNA/RNA_helicase_DEAH_CS"/>
</dbReference>
<accession>A0A067P9Q2</accession>
<sequence length="528" mass="60199">GKVPHNWQLDIVEALLLGLNCELIAGTGYGKSLAFILPSFVNTKKMVVILYPLNMLELDQARRFHDMGLPTVVVNGETWTSELGKEIKNRKYQVILTSPEMCLQYDEFKKILTKPSFSKDISSFVVDEAHCISQWGGDFRKEYGHIGELRAFVPRKIPFIVDSATLPPAVLDEIREKLFIDPKDVFHVNLGNDRPNIYQEVRIMSKPGDTRELDFLIQNARSAEDLPRTVVFVNSVVQCQEVWRELRKQLPDHLKDKVAFLHAQRHPTAKEDVFEAFRDKNIRILVATDAAGMGMDIPDIILVVQFGIPATLSIWFQRLGHAGRDLTLRARTILLVEPSVLKKVNNRKDNEDSSSDEDSDEEEIDQYYQHIEQGLREWIETEDCRRIVADVYFHNPPRTPTRPKFCCDNCARKVLPTSTAEAPILDTEINCPTTPISTPSSTTPSSPSSTPDRNGKRPMHTPRHTEAQRRRGQHLKEVRAALLQWRKTKFMDKYSSSPFTAQAILPNAVLTTVALNRRVNNIEELRVV</sequence>
<evidence type="ECO:0000256" key="1">
    <source>
        <dbReference type="ARBA" id="ARBA00005446"/>
    </source>
</evidence>
<dbReference type="SUPFAM" id="SSF52540">
    <property type="entry name" value="P-loop containing nucleoside triphosphate hydrolases"/>
    <property type="match status" value="1"/>
</dbReference>
<comment type="catalytic activity">
    <reaction evidence="7">
        <text>Couples ATP hydrolysis with the unwinding of duplex DNA by translocating in the 3'-5' direction.</text>
        <dbReference type="EC" id="5.6.2.4"/>
    </reaction>
</comment>
<feature type="domain" description="Helicase ATP-binding" evidence="10">
    <location>
        <begin position="12"/>
        <end position="184"/>
    </location>
</feature>
<dbReference type="Pfam" id="PF00270">
    <property type="entry name" value="DEAD"/>
    <property type="match status" value="1"/>
</dbReference>
<dbReference type="GO" id="GO:0005737">
    <property type="term" value="C:cytoplasm"/>
    <property type="evidence" value="ECO:0007669"/>
    <property type="project" value="TreeGrafter"/>
</dbReference>
<dbReference type="HOGENOM" id="CLU_001103_19_4_1"/>
<dbReference type="EC" id="5.6.2.4" evidence="8"/>
<organism evidence="12 13">
    <name type="scientific">Jaapia argillacea MUCL 33604</name>
    <dbReference type="NCBI Taxonomy" id="933084"/>
    <lineage>
        <taxon>Eukaryota</taxon>
        <taxon>Fungi</taxon>
        <taxon>Dikarya</taxon>
        <taxon>Basidiomycota</taxon>
        <taxon>Agaricomycotina</taxon>
        <taxon>Agaricomycetes</taxon>
        <taxon>Agaricomycetidae</taxon>
        <taxon>Jaapiales</taxon>
        <taxon>Jaapiaceae</taxon>
        <taxon>Jaapia</taxon>
    </lineage>
</organism>
<keyword evidence="3" id="KW-0378">Hydrolase</keyword>
<dbReference type="InterPro" id="IPR014001">
    <property type="entry name" value="Helicase_ATP-bd"/>
</dbReference>